<gene>
    <name evidence="1" type="ORF">HY834_18295</name>
</gene>
<sequence>MSIEIVGHAIVCEDGMIADHEHQMPAALRNDADWQRFQAELDRTELVVVGRLGHEAHPNPGRRRLVVTSRVAGLVRDPADPRAMLWNPAKMAFEAVLAELGITRGTIAVTGGTRVFDLFLHRFTRFDLVEVAGVAIPDGVPCFSGGYPQDVLAAAGLRVVETVALDPGVTLMVWSREL</sequence>
<comment type="caution">
    <text evidence="1">The sequence shown here is derived from an EMBL/GenBank/DDBJ whole genome shotgun (WGS) entry which is preliminary data.</text>
</comment>
<reference evidence="1" key="1">
    <citation type="submission" date="2020-07" db="EMBL/GenBank/DDBJ databases">
        <title>Huge and variable diversity of episymbiotic CPR bacteria and DPANN archaea in groundwater ecosystems.</title>
        <authorList>
            <person name="He C.Y."/>
            <person name="Keren R."/>
            <person name="Whittaker M."/>
            <person name="Farag I.F."/>
            <person name="Doudna J."/>
            <person name="Cate J.H.D."/>
            <person name="Banfield J.F."/>
        </authorList>
    </citation>
    <scope>NUCLEOTIDE SEQUENCE</scope>
    <source>
        <strain evidence="1">NC_groundwater_1586_Pr3_B-0.1um_66_15</strain>
    </source>
</reference>
<dbReference type="EMBL" id="JACRAF010000061">
    <property type="protein sequence ID" value="MBI4923694.1"/>
    <property type="molecule type" value="Genomic_DNA"/>
</dbReference>
<dbReference type="Gene3D" id="3.40.430.10">
    <property type="entry name" value="Dihydrofolate Reductase, subunit A"/>
    <property type="match status" value="1"/>
</dbReference>
<proteinExistence type="predicted"/>
<dbReference type="Proteomes" id="UP000782610">
    <property type="component" value="Unassembled WGS sequence"/>
</dbReference>
<dbReference type="InterPro" id="IPR024072">
    <property type="entry name" value="DHFR-like_dom_sf"/>
</dbReference>
<accession>A0A933L3P3</accession>
<dbReference type="AlphaFoldDB" id="A0A933L3P3"/>
<dbReference type="SUPFAM" id="SSF53597">
    <property type="entry name" value="Dihydrofolate reductase-like"/>
    <property type="match status" value="1"/>
</dbReference>
<organism evidence="1 2">
    <name type="scientific">Devosia nanyangense</name>
    <dbReference type="NCBI Taxonomy" id="1228055"/>
    <lineage>
        <taxon>Bacteria</taxon>
        <taxon>Pseudomonadati</taxon>
        <taxon>Pseudomonadota</taxon>
        <taxon>Alphaproteobacteria</taxon>
        <taxon>Hyphomicrobiales</taxon>
        <taxon>Devosiaceae</taxon>
        <taxon>Devosia</taxon>
    </lineage>
</organism>
<evidence type="ECO:0000313" key="1">
    <source>
        <dbReference type="EMBL" id="MBI4923694.1"/>
    </source>
</evidence>
<evidence type="ECO:0000313" key="2">
    <source>
        <dbReference type="Proteomes" id="UP000782610"/>
    </source>
</evidence>
<name>A0A933L3P3_9HYPH</name>
<protein>
    <submittedName>
        <fullName evidence="1">Dihydrofolate reductase</fullName>
    </submittedName>
</protein>